<keyword evidence="3" id="KW-0061">Asparagine biosynthesis</keyword>
<evidence type="ECO:0000256" key="3">
    <source>
        <dbReference type="ARBA" id="ARBA00022888"/>
    </source>
</evidence>
<dbReference type="PANTHER" id="PTHR43284">
    <property type="entry name" value="ASPARAGINE SYNTHETASE (GLUTAMINE-HYDROLYZING)"/>
    <property type="match status" value="1"/>
</dbReference>
<name>A0A0B0I720_9BACI</name>
<keyword evidence="7" id="KW-1185">Reference proteome</keyword>
<dbReference type="Pfam" id="PF00733">
    <property type="entry name" value="Asn_synthase"/>
    <property type="match status" value="1"/>
</dbReference>
<dbReference type="Proteomes" id="UP000030832">
    <property type="component" value="Unassembled WGS sequence"/>
</dbReference>
<evidence type="ECO:0000313" key="7">
    <source>
        <dbReference type="Proteomes" id="UP000030832"/>
    </source>
</evidence>
<reference evidence="6 7" key="1">
    <citation type="submission" date="2014-09" db="EMBL/GenBank/DDBJ databases">
        <title>Genome sequencing and annotation of Bacillus Okhensis strain Kh10-101T.</title>
        <authorList>
            <person name="Prakash J.S."/>
        </authorList>
    </citation>
    <scope>NUCLEOTIDE SEQUENCE [LARGE SCALE GENOMIC DNA]</scope>
    <source>
        <strain evidence="7">Kh10-101T</strain>
    </source>
</reference>
<organism evidence="6 7">
    <name type="scientific">Halalkalibacter okhensis</name>
    <dbReference type="NCBI Taxonomy" id="333138"/>
    <lineage>
        <taxon>Bacteria</taxon>
        <taxon>Bacillati</taxon>
        <taxon>Bacillota</taxon>
        <taxon>Bacilli</taxon>
        <taxon>Bacillales</taxon>
        <taxon>Bacillaceae</taxon>
        <taxon>Halalkalibacter</taxon>
    </lineage>
</organism>
<dbReference type="STRING" id="333138.LQ50_22545"/>
<dbReference type="GO" id="GO:0006529">
    <property type="term" value="P:asparagine biosynthetic process"/>
    <property type="evidence" value="ECO:0007669"/>
    <property type="project" value="UniProtKB-KW"/>
</dbReference>
<keyword evidence="3" id="KW-0028">Amino-acid biosynthesis</keyword>
<accession>A0A0B0I720</accession>
<evidence type="ECO:0000256" key="4">
    <source>
        <dbReference type="ARBA" id="ARBA00048741"/>
    </source>
</evidence>
<dbReference type="InterPro" id="IPR001962">
    <property type="entry name" value="Asn_synthase"/>
</dbReference>
<proteinExistence type="predicted"/>
<evidence type="ECO:0000313" key="6">
    <source>
        <dbReference type="EMBL" id="KHF38248.1"/>
    </source>
</evidence>
<dbReference type="GO" id="GO:0004066">
    <property type="term" value="F:asparagine synthase (glutamine-hydrolyzing) activity"/>
    <property type="evidence" value="ECO:0007669"/>
    <property type="project" value="UniProtKB-EC"/>
</dbReference>
<dbReference type="InterPro" id="IPR014729">
    <property type="entry name" value="Rossmann-like_a/b/a_fold"/>
</dbReference>
<gene>
    <name evidence="6" type="ORF">LQ50_22545</name>
</gene>
<dbReference type="GO" id="GO:0005829">
    <property type="term" value="C:cytosol"/>
    <property type="evidence" value="ECO:0007669"/>
    <property type="project" value="TreeGrafter"/>
</dbReference>
<comment type="pathway">
    <text evidence="1">Amino-acid biosynthesis; L-asparagine biosynthesis; L-asparagine from L-aspartate (L-Gln route): step 1/1.</text>
</comment>
<dbReference type="CDD" id="cd01991">
    <property type="entry name" value="Asn_synthase_B_C"/>
    <property type="match status" value="1"/>
</dbReference>
<evidence type="ECO:0000256" key="2">
    <source>
        <dbReference type="ARBA" id="ARBA00012737"/>
    </source>
</evidence>
<protein>
    <recommendedName>
        <fullName evidence="2">asparagine synthase (glutamine-hydrolyzing)</fullName>
        <ecNumber evidence="2">6.3.5.4</ecNumber>
    </recommendedName>
</protein>
<dbReference type="EC" id="6.3.5.4" evidence="2"/>
<dbReference type="AlphaFoldDB" id="A0A0B0I720"/>
<feature type="domain" description="Asparagine synthetase" evidence="5">
    <location>
        <begin position="3"/>
        <end position="138"/>
    </location>
</feature>
<dbReference type="Gene3D" id="3.40.50.620">
    <property type="entry name" value="HUPs"/>
    <property type="match status" value="1"/>
</dbReference>
<sequence length="155" mass="18301">MKADRMTMAHSLELRVPFLDKEVFKVAANLHPTIKVDKSQTKIALRSAMKHIVPAHIVNRAKLGFPVPIRHWLQNELYDWAKILIMDSQTDYLFKKEEILHLLEQHRKINLAESSIFKSKGDYSRPLWTVLTFMLWHQVFIEKVYEFGTTMEHSK</sequence>
<evidence type="ECO:0000256" key="1">
    <source>
        <dbReference type="ARBA" id="ARBA00005187"/>
    </source>
</evidence>
<dbReference type="SUPFAM" id="SSF52402">
    <property type="entry name" value="Adenine nucleotide alpha hydrolases-like"/>
    <property type="match status" value="1"/>
</dbReference>
<evidence type="ECO:0000259" key="5">
    <source>
        <dbReference type="Pfam" id="PF00733"/>
    </source>
</evidence>
<dbReference type="EMBL" id="JRJU01000046">
    <property type="protein sequence ID" value="KHF38248.1"/>
    <property type="molecule type" value="Genomic_DNA"/>
</dbReference>
<comment type="catalytic activity">
    <reaction evidence="4">
        <text>L-aspartate + L-glutamine + ATP + H2O = L-asparagine + L-glutamate + AMP + diphosphate + H(+)</text>
        <dbReference type="Rhea" id="RHEA:12228"/>
        <dbReference type="ChEBI" id="CHEBI:15377"/>
        <dbReference type="ChEBI" id="CHEBI:15378"/>
        <dbReference type="ChEBI" id="CHEBI:29985"/>
        <dbReference type="ChEBI" id="CHEBI:29991"/>
        <dbReference type="ChEBI" id="CHEBI:30616"/>
        <dbReference type="ChEBI" id="CHEBI:33019"/>
        <dbReference type="ChEBI" id="CHEBI:58048"/>
        <dbReference type="ChEBI" id="CHEBI:58359"/>
        <dbReference type="ChEBI" id="CHEBI:456215"/>
        <dbReference type="EC" id="6.3.5.4"/>
    </reaction>
</comment>
<dbReference type="PANTHER" id="PTHR43284:SF1">
    <property type="entry name" value="ASPARAGINE SYNTHETASE"/>
    <property type="match status" value="1"/>
</dbReference>
<comment type="caution">
    <text evidence="6">The sequence shown here is derived from an EMBL/GenBank/DDBJ whole genome shotgun (WGS) entry which is preliminary data.</text>
</comment>
<dbReference type="eggNOG" id="COG0367">
    <property type="taxonomic scope" value="Bacteria"/>
</dbReference>
<dbReference type="InterPro" id="IPR051786">
    <property type="entry name" value="ASN_synthetase/amidase"/>
</dbReference>